<name>A0ABV7X9C3_9SPHN</name>
<dbReference type="Proteomes" id="UP001595615">
    <property type="component" value="Unassembled WGS sequence"/>
</dbReference>
<organism evidence="3 4">
    <name type="scientific">Sphingoaurantiacus capsulatus</name>
    <dbReference type="NCBI Taxonomy" id="1771310"/>
    <lineage>
        <taxon>Bacteria</taxon>
        <taxon>Pseudomonadati</taxon>
        <taxon>Pseudomonadota</taxon>
        <taxon>Alphaproteobacteria</taxon>
        <taxon>Sphingomonadales</taxon>
        <taxon>Sphingosinicellaceae</taxon>
        <taxon>Sphingoaurantiacus</taxon>
    </lineage>
</organism>
<evidence type="ECO:0000313" key="4">
    <source>
        <dbReference type="Proteomes" id="UP001595615"/>
    </source>
</evidence>
<sequence>MRRLAALLLLLWAAPAAAQDPRLIADVSQSRVDIEYSFAGAELLIFGAIQYPGGREPETAPDIVVIVRGPPQPITIRRKEKVLGIWMNVDAVRFETAPGFYAVATSAPSTRLTDERTASIYELGLDHLQLSPASGNPPAEIREFEEGLLDLRRRGGLYKEVAGGVDIVEKVLYRARVALPSDVPVGKYTAEIYLVRDGEVQARAAREIEIGKSGFERAVFVAAQDHELSYGLFAVALALISGWAASALVRRS</sequence>
<proteinExistence type="predicted"/>
<feature type="signal peptide" evidence="2">
    <location>
        <begin position="1"/>
        <end position="18"/>
    </location>
</feature>
<evidence type="ECO:0000256" key="2">
    <source>
        <dbReference type="SAM" id="SignalP"/>
    </source>
</evidence>
<feature type="chain" id="PRO_5045495279" evidence="2">
    <location>
        <begin position="19"/>
        <end position="252"/>
    </location>
</feature>
<comment type="caution">
    <text evidence="3">The sequence shown here is derived from an EMBL/GenBank/DDBJ whole genome shotgun (WGS) entry which is preliminary data.</text>
</comment>
<keyword evidence="1" id="KW-0812">Transmembrane</keyword>
<accession>A0ABV7X9C3</accession>
<gene>
    <name evidence="3" type="ORF">ACFOMD_05795</name>
</gene>
<reference evidence="4" key="1">
    <citation type="journal article" date="2019" name="Int. J. Syst. Evol. Microbiol.">
        <title>The Global Catalogue of Microorganisms (GCM) 10K type strain sequencing project: providing services to taxonomists for standard genome sequencing and annotation.</title>
        <authorList>
            <consortium name="The Broad Institute Genomics Platform"/>
            <consortium name="The Broad Institute Genome Sequencing Center for Infectious Disease"/>
            <person name="Wu L."/>
            <person name="Ma J."/>
        </authorList>
    </citation>
    <scope>NUCLEOTIDE SEQUENCE [LARGE SCALE GENOMIC DNA]</scope>
    <source>
        <strain evidence="4">KCTC 42644</strain>
    </source>
</reference>
<feature type="transmembrane region" description="Helical" evidence="1">
    <location>
        <begin position="228"/>
        <end position="249"/>
    </location>
</feature>
<dbReference type="Pfam" id="PF09608">
    <property type="entry name" value="Alph_Pro_TM"/>
    <property type="match status" value="1"/>
</dbReference>
<keyword evidence="1" id="KW-0472">Membrane</keyword>
<keyword evidence="2" id="KW-0732">Signal</keyword>
<dbReference type="RefSeq" id="WP_380858247.1">
    <property type="nucleotide sequence ID" value="NZ_JBHRXV010000004.1"/>
</dbReference>
<dbReference type="InterPro" id="IPR019088">
    <property type="entry name" value="CHP02186-rel_TM"/>
</dbReference>
<evidence type="ECO:0000256" key="1">
    <source>
        <dbReference type="SAM" id="Phobius"/>
    </source>
</evidence>
<evidence type="ECO:0000313" key="3">
    <source>
        <dbReference type="EMBL" id="MFC3712070.1"/>
    </source>
</evidence>
<protein>
    <submittedName>
        <fullName evidence="3">TIGR02186 family protein</fullName>
    </submittedName>
</protein>
<keyword evidence="4" id="KW-1185">Reference proteome</keyword>
<keyword evidence="1" id="KW-1133">Transmembrane helix</keyword>
<dbReference type="EMBL" id="JBHRXV010000004">
    <property type="protein sequence ID" value="MFC3712070.1"/>
    <property type="molecule type" value="Genomic_DNA"/>
</dbReference>